<keyword evidence="3" id="KW-1185">Reference proteome</keyword>
<evidence type="ECO:0000256" key="1">
    <source>
        <dbReference type="SAM" id="Phobius"/>
    </source>
</evidence>
<name>A0A9N9DKF5_9GLOM</name>
<dbReference type="AlphaFoldDB" id="A0A9N9DKF5"/>
<evidence type="ECO:0000313" key="3">
    <source>
        <dbReference type="Proteomes" id="UP000789405"/>
    </source>
</evidence>
<organism evidence="2 3">
    <name type="scientific">Dentiscutata erythropus</name>
    <dbReference type="NCBI Taxonomy" id="1348616"/>
    <lineage>
        <taxon>Eukaryota</taxon>
        <taxon>Fungi</taxon>
        <taxon>Fungi incertae sedis</taxon>
        <taxon>Mucoromycota</taxon>
        <taxon>Glomeromycotina</taxon>
        <taxon>Glomeromycetes</taxon>
        <taxon>Diversisporales</taxon>
        <taxon>Gigasporaceae</taxon>
        <taxon>Dentiscutata</taxon>
    </lineage>
</organism>
<dbReference type="Proteomes" id="UP000789405">
    <property type="component" value="Unassembled WGS sequence"/>
</dbReference>
<accession>A0A9N9DKF5</accession>
<keyword evidence="1" id="KW-0472">Membrane</keyword>
<feature type="non-terminal residue" evidence="2">
    <location>
        <position position="260"/>
    </location>
</feature>
<reference evidence="2" key="1">
    <citation type="submission" date="2021-06" db="EMBL/GenBank/DDBJ databases">
        <authorList>
            <person name="Kallberg Y."/>
            <person name="Tangrot J."/>
            <person name="Rosling A."/>
        </authorList>
    </citation>
    <scope>NUCLEOTIDE SEQUENCE</scope>
    <source>
        <strain evidence="2">MA453B</strain>
    </source>
</reference>
<proteinExistence type="predicted"/>
<gene>
    <name evidence="2" type="ORF">DERYTH_LOCUS9722</name>
</gene>
<dbReference type="EMBL" id="CAJVPY010005404">
    <property type="protein sequence ID" value="CAG8642264.1"/>
    <property type="molecule type" value="Genomic_DNA"/>
</dbReference>
<keyword evidence="1" id="KW-1133">Transmembrane helix</keyword>
<evidence type="ECO:0000313" key="2">
    <source>
        <dbReference type="EMBL" id="CAG8642264.1"/>
    </source>
</evidence>
<comment type="caution">
    <text evidence="2">The sequence shown here is derived from an EMBL/GenBank/DDBJ whole genome shotgun (WGS) entry which is preliminary data.</text>
</comment>
<feature type="transmembrane region" description="Helical" evidence="1">
    <location>
        <begin position="241"/>
        <end position="259"/>
    </location>
</feature>
<keyword evidence="1" id="KW-0812">Transmembrane</keyword>
<dbReference type="OrthoDB" id="2384258at2759"/>
<protein>
    <submittedName>
        <fullName evidence="2">14085_t:CDS:1</fullName>
    </submittedName>
</protein>
<sequence length="260" mass="28816">IQVLIKIHIHMDTTELRNNIYLMKTDHEFINKPIAIAIMAVIKDKNCYTLRDITLDNPLDCYVLKNNSVDSLNGLSSLNLPNIYRDHYGFIMDSGLSLRNGSQCQCGNYANLTPSYTTTTNSICNITCISNSSYYCGGEESYTVYETKDGVLGHPLPTISITDKIAIIENHNNDNQYQQCIKNSPFCNQRILNGTKLELAMELNLSSDEYSSSCADDINQICGDTLAFSIYSTSNNIPLQIILPCVFAGVLLLALIAVAA</sequence>